<proteinExistence type="inferred from homology"/>
<feature type="binding site" evidence="12">
    <location>
        <position position="52"/>
    </location>
    <ligand>
        <name>[4Fe-4S] cluster</name>
        <dbReference type="ChEBI" id="CHEBI:49883"/>
        <label>1</label>
        <note>4Fe-4S-S-AdoMet</note>
    </ligand>
</feature>
<evidence type="ECO:0000256" key="6">
    <source>
        <dbReference type="ARBA" id="ARBA00023004"/>
    </source>
</evidence>
<dbReference type="PANTHER" id="PTHR22960">
    <property type="entry name" value="MOLYBDOPTERIN COFACTOR SYNTHESIS PROTEIN A"/>
    <property type="match status" value="1"/>
</dbReference>
<keyword evidence="6 12" id="KW-0408">Iron</keyword>
<dbReference type="SFLD" id="SFLDG01383">
    <property type="entry name" value="cyclic_pyranopterin_phosphate"/>
    <property type="match status" value="1"/>
</dbReference>
<dbReference type="SFLD" id="SFLDS00029">
    <property type="entry name" value="Radical_SAM"/>
    <property type="match status" value="1"/>
</dbReference>
<dbReference type="Pfam" id="PF04055">
    <property type="entry name" value="Radical_SAM"/>
    <property type="match status" value="1"/>
</dbReference>
<evidence type="ECO:0000256" key="13">
    <source>
        <dbReference type="SAM" id="MobiDB-lite"/>
    </source>
</evidence>
<dbReference type="InterPro" id="IPR006638">
    <property type="entry name" value="Elp3/MiaA/NifB-like_rSAM"/>
</dbReference>
<dbReference type="SFLD" id="SFLDG01386">
    <property type="entry name" value="main_SPASM_domain-containing"/>
    <property type="match status" value="1"/>
</dbReference>
<feature type="binding site" evidence="12">
    <location>
        <begin position="296"/>
        <end position="298"/>
    </location>
    <ligand>
        <name>GTP</name>
        <dbReference type="ChEBI" id="CHEBI:37565"/>
    </ligand>
</feature>
<comment type="function">
    <text evidence="12">Catalyzes the cyclization of GTP to (8S)-3',8-cyclo-7,8-dihydroguanosine 5'-triphosphate.</text>
</comment>
<organism evidence="15 16">
    <name type="scientific">Saxibacter everestensis</name>
    <dbReference type="NCBI Taxonomy" id="2909229"/>
    <lineage>
        <taxon>Bacteria</taxon>
        <taxon>Bacillati</taxon>
        <taxon>Actinomycetota</taxon>
        <taxon>Actinomycetes</taxon>
        <taxon>Micrococcales</taxon>
        <taxon>Brevibacteriaceae</taxon>
        <taxon>Saxibacter</taxon>
    </lineage>
</organism>
<dbReference type="InterPro" id="IPR050105">
    <property type="entry name" value="MoCo_biosynth_MoaA/MoaC"/>
</dbReference>
<dbReference type="CDD" id="cd21117">
    <property type="entry name" value="Twitch_MoaA"/>
    <property type="match status" value="1"/>
</dbReference>
<evidence type="ECO:0000256" key="5">
    <source>
        <dbReference type="ARBA" id="ARBA00022741"/>
    </source>
</evidence>
<dbReference type="InterPro" id="IPR007197">
    <property type="entry name" value="rSAM"/>
</dbReference>
<dbReference type="InterPro" id="IPR000385">
    <property type="entry name" value="MoaA_NifB_PqqE_Fe-S-bd_CS"/>
</dbReference>
<dbReference type="NCBIfam" id="TIGR02666">
    <property type="entry name" value="moaA"/>
    <property type="match status" value="1"/>
</dbReference>
<evidence type="ECO:0000256" key="10">
    <source>
        <dbReference type="ARBA" id="ARBA00023239"/>
    </source>
</evidence>
<feature type="binding site" evidence="12">
    <location>
        <position position="96"/>
    </location>
    <ligand>
        <name>S-adenosyl-L-methionine</name>
        <dbReference type="ChEBI" id="CHEBI:59789"/>
    </ligand>
</feature>
<dbReference type="CDD" id="cd01335">
    <property type="entry name" value="Radical_SAM"/>
    <property type="match status" value="1"/>
</dbReference>
<keyword evidence="4 12" id="KW-0479">Metal-binding</keyword>
<keyword evidence="3 12" id="KW-0949">S-adenosyl-L-methionine</keyword>
<gene>
    <name evidence="12 15" type="primary">moaA</name>
    <name evidence="15" type="ORF">LWF01_02250</name>
</gene>
<dbReference type="GO" id="GO:0061798">
    <property type="term" value="F:GTP 3',8'-cyclase activity"/>
    <property type="evidence" value="ECO:0007669"/>
    <property type="project" value="UniProtKB-EC"/>
</dbReference>
<evidence type="ECO:0000256" key="12">
    <source>
        <dbReference type="HAMAP-Rule" id="MF_01225"/>
    </source>
</evidence>
<feature type="binding site" evidence="12">
    <location>
        <position position="92"/>
    </location>
    <ligand>
        <name>GTP</name>
        <dbReference type="ChEBI" id="CHEBI:37565"/>
    </ligand>
</feature>
<reference evidence="15 16" key="1">
    <citation type="submission" date="2023-05" db="EMBL/GenBank/DDBJ databases">
        <title>Lithophilousrod everest ZFBP1038 complete genpme.</title>
        <authorList>
            <person name="Tian M."/>
        </authorList>
    </citation>
    <scope>NUCLEOTIDE SEQUENCE [LARGE SCALE GENOMIC DNA]</scope>
    <source>
        <strain evidence="15 16">ZFBP1038</strain>
    </source>
</reference>
<dbReference type="HAMAP" id="MF_01225_B">
    <property type="entry name" value="MoaA_B"/>
    <property type="match status" value="1"/>
</dbReference>
<sequence>MTSVNLGLPQVRLTGQEASPPERPATDALIDSFGRIGTDLRVSLTDKCNLRCTYCMPEAGLDWLPNDQVLTDDEIIRLVTLSVERLGITEVRFTGGEPLLRKGLEKIIGATARLRTQAGAAIETSLTTNAMGLRHRAQRLVDAGLTRINVSLDTLDAERFNAITHRDRHHEVIAGLEAARAAGLDPIKINAVLLPGVNDGEAATLLEWALEHDYQLRFIEQMPIDAQGAWDRDSMITAAQILESLNRDFELAATDPTARGAAPAETWLARSRVTDASGIVGVIGSVTRNFCASCDRTRLTADGQIRNCLFSTSETDLRSLLRDGSSDEQIMHAWQGSMWRKKAGHGIDVNGTGDGFANPSRSMSAIGG</sequence>
<keyword evidence="10 12" id="KW-0456">Lyase</keyword>
<feature type="binding site" evidence="12">
    <location>
        <position position="127"/>
    </location>
    <ligand>
        <name>GTP</name>
        <dbReference type="ChEBI" id="CHEBI:37565"/>
    </ligand>
</feature>
<dbReference type="InterPro" id="IPR040064">
    <property type="entry name" value="MoaA-like"/>
</dbReference>
<dbReference type="InterPro" id="IPR010505">
    <property type="entry name" value="MoaA_twitch"/>
</dbReference>
<feature type="binding site" evidence="12">
    <location>
        <position position="151"/>
    </location>
    <ligand>
        <name>S-adenosyl-L-methionine</name>
        <dbReference type="ChEBI" id="CHEBI:59789"/>
    </ligand>
</feature>
<dbReference type="SMART" id="SM00729">
    <property type="entry name" value="Elp3"/>
    <property type="match status" value="1"/>
</dbReference>
<feature type="binding site" evidence="12">
    <location>
        <position position="222"/>
    </location>
    <ligand>
        <name>S-adenosyl-L-methionine</name>
        <dbReference type="ChEBI" id="CHEBI:59789"/>
    </ligand>
</feature>
<dbReference type="InterPro" id="IPR013785">
    <property type="entry name" value="Aldolase_TIM"/>
</dbReference>
<evidence type="ECO:0000256" key="7">
    <source>
        <dbReference type="ARBA" id="ARBA00023014"/>
    </source>
</evidence>
<comment type="pathway">
    <text evidence="12">Cofactor biosynthesis; molybdopterin biosynthesis.</text>
</comment>
<dbReference type="SFLD" id="SFLDG01067">
    <property type="entry name" value="SPASM/twitch_domain_containing"/>
    <property type="match status" value="1"/>
</dbReference>
<keyword evidence="9 12" id="KW-0501">Molybdenum cofactor biosynthesis</keyword>
<keyword evidence="16" id="KW-1185">Reference proteome</keyword>
<keyword evidence="8 12" id="KW-0342">GTP-binding</keyword>
<feature type="binding site" evidence="12">
    <location>
        <position position="48"/>
    </location>
    <ligand>
        <name>[4Fe-4S] cluster</name>
        <dbReference type="ChEBI" id="CHEBI:49883"/>
        <label>1</label>
        <note>4Fe-4S-S-AdoMet</note>
    </ligand>
</feature>
<dbReference type="PANTHER" id="PTHR22960:SF0">
    <property type="entry name" value="MOLYBDENUM COFACTOR BIOSYNTHESIS PROTEIN 1"/>
    <property type="match status" value="1"/>
</dbReference>
<evidence type="ECO:0000256" key="1">
    <source>
        <dbReference type="ARBA" id="ARBA00012167"/>
    </source>
</evidence>
<protein>
    <recommendedName>
        <fullName evidence="1 12">GTP 3',8-cyclase</fullName>
        <ecNumber evidence="1 12">4.1.99.22</ecNumber>
    </recommendedName>
    <alternativeName>
        <fullName evidence="12">Molybdenum cofactor biosynthesis protein A</fullName>
    </alternativeName>
</protein>
<dbReference type="EMBL" id="CP090958">
    <property type="protein sequence ID" value="WGW12610.1"/>
    <property type="molecule type" value="Genomic_DNA"/>
</dbReference>
<feature type="binding site" evidence="12">
    <location>
        <position position="41"/>
    </location>
    <ligand>
        <name>GTP</name>
        <dbReference type="ChEBI" id="CHEBI:37565"/>
    </ligand>
</feature>
<evidence type="ECO:0000256" key="9">
    <source>
        <dbReference type="ARBA" id="ARBA00023150"/>
    </source>
</evidence>
<comment type="subunit">
    <text evidence="12">Monomer and homodimer.</text>
</comment>
<evidence type="ECO:0000256" key="8">
    <source>
        <dbReference type="ARBA" id="ARBA00023134"/>
    </source>
</evidence>
<dbReference type="Gene3D" id="3.20.20.70">
    <property type="entry name" value="Aldolase class I"/>
    <property type="match status" value="1"/>
</dbReference>
<dbReference type="Pfam" id="PF06463">
    <property type="entry name" value="Mob_synth_C"/>
    <property type="match status" value="1"/>
</dbReference>
<comment type="cofactor">
    <cofactor evidence="12">
        <name>[4Fe-4S] cluster</name>
        <dbReference type="ChEBI" id="CHEBI:49883"/>
    </cofactor>
    <text evidence="12">Binds 2 [4Fe-4S] clusters. Binds 1 [4Fe-4S] cluster coordinated with 3 cysteines and an exchangeable S-adenosyl-L-methionine and 1 [4Fe-4S] cluster coordinated with 3 cysteines and the GTP-derived substrate.</text>
</comment>
<evidence type="ECO:0000313" key="16">
    <source>
        <dbReference type="Proteomes" id="UP001209083"/>
    </source>
</evidence>
<feature type="binding site" evidence="12">
    <location>
        <position position="308"/>
    </location>
    <ligand>
        <name>[4Fe-4S] cluster</name>
        <dbReference type="ChEBI" id="CHEBI:49883"/>
        <label>2</label>
        <note>4Fe-4S-substrate</note>
    </ligand>
</feature>
<feature type="binding site" evidence="12">
    <location>
        <position position="291"/>
    </location>
    <ligand>
        <name>[4Fe-4S] cluster</name>
        <dbReference type="ChEBI" id="CHEBI:49883"/>
        <label>2</label>
        <note>4Fe-4S-substrate</note>
    </ligand>
</feature>
<dbReference type="RefSeq" id="WP_349639414.1">
    <property type="nucleotide sequence ID" value="NZ_CP090958.1"/>
</dbReference>
<feature type="domain" description="Elp3/MiaA/NifB-like radical SAM core" evidence="14">
    <location>
        <begin position="38"/>
        <end position="244"/>
    </location>
</feature>
<keyword evidence="2 12" id="KW-0004">4Fe-4S</keyword>
<comment type="catalytic activity">
    <reaction evidence="11 12">
        <text>GTP + AH2 + S-adenosyl-L-methionine = (8S)-3',8-cyclo-7,8-dihydroguanosine 5'-triphosphate + 5'-deoxyadenosine + L-methionine + A + H(+)</text>
        <dbReference type="Rhea" id="RHEA:49576"/>
        <dbReference type="ChEBI" id="CHEBI:13193"/>
        <dbReference type="ChEBI" id="CHEBI:15378"/>
        <dbReference type="ChEBI" id="CHEBI:17319"/>
        <dbReference type="ChEBI" id="CHEBI:17499"/>
        <dbReference type="ChEBI" id="CHEBI:37565"/>
        <dbReference type="ChEBI" id="CHEBI:57844"/>
        <dbReference type="ChEBI" id="CHEBI:59789"/>
        <dbReference type="ChEBI" id="CHEBI:131766"/>
        <dbReference type="EC" id="4.1.99.22"/>
    </reaction>
</comment>
<feature type="region of interest" description="Disordered" evidence="13">
    <location>
        <begin position="1"/>
        <end position="25"/>
    </location>
</feature>
<comment type="similarity">
    <text evidence="12">Belongs to the radical SAM superfamily. MoaA family.</text>
</comment>
<evidence type="ECO:0000256" key="2">
    <source>
        <dbReference type="ARBA" id="ARBA00022485"/>
    </source>
</evidence>
<feature type="binding site" evidence="12">
    <location>
        <position position="54"/>
    </location>
    <ligand>
        <name>S-adenosyl-L-methionine</name>
        <dbReference type="ChEBI" id="CHEBI:59789"/>
    </ligand>
</feature>
<feature type="binding site" evidence="12">
    <location>
        <position position="188"/>
    </location>
    <ligand>
        <name>GTP</name>
        <dbReference type="ChEBI" id="CHEBI:37565"/>
    </ligand>
</feature>
<feature type="binding site" evidence="12">
    <location>
        <position position="55"/>
    </location>
    <ligand>
        <name>[4Fe-4S] cluster</name>
        <dbReference type="ChEBI" id="CHEBI:49883"/>
        <label>1</label>
        <note>4Fe-4S-S-AdoMet</note>
    </ligand>
</feature>
<feature type="binding site" evidence="12">
    <location>
        <position position="294"/>
    </location>
    <ligand>
        <name>[4Fe-4S] cluster</name>
        <dbReference type="ChEBI" id="CHEBI:49883"/>
        <label>2</label>
        <note>4Fe-4S-substrate</note>
    </ligand>
</feature>
<keyword evidence="5 12" id="KW-0547">Nucleotide-binding</keyword>
<evidence type="ECO:0000256" key="11">
    <source>
        <dbReference type="ARBA" id="ARBA00048697"/>
    </source>
</evidence>
<dbReference type="InterPro" id="IPR058240">
    <property type="entry name" value="rSAM_sf"/>
</dbReference>
<evidence type="ECO:0000256" key="3">
    <source>
        <dbReference type="ARBA" id="ARBA00022691"/>
    </source>
</evidence>
<accession>A0ABY8QW62</accession>
<evidence type="ECO:0000256" key="4">
    <source>
        <dbReference type="ARBA" id="ARBA00022723"/>
    </source>
</evidence>
<evidence type="ECO:0000259" key="14">
    <source>
        <dbReference type="SMART" id="SM00729"/>
    </source>
</evidence>
<keyword evidence="7 12" id="KW-0411">Iron-sulfur</keyword>
<dbReference type="Proteomes" id="UP001209083">
    <property type="component" value="Chromosome"/>
</dbReference>
<dbReference type="PROSITE" id="PS01305">
    <property type="entry name" value="MOAA_NIFB_PQQE"/>
    <property type="match status" value="1"/>
</dbReference>
<evidence type="ECO:0000313" key="15">
    <source>
        <dbReference type="EMBL" id="WGW12610.1"/>
    </source>
</evidence>
<dbReference type="InterPro" id="IPR013483">
    <property type="entry name" value="MoaA"/>
</dbReference>
<dbReference type="SUPFAM" id="SSF102114">
    <property type="entry name" value="Radical SAM enzymes"/>
    <property type="match status" value="1"/>
</dbReference>
<dbReference type="EC" id="4.1.99.22" evidence="1 12"/>
<name>A0ABY8QW62_9MICO</name>